<feature type="transmembrane region" description="Helical" evidence="1">
    <location>
        <begin position="196"/>
        <end position="216"/>
    </location>
</feature>
<feature type="transmembrane region" description="Helical" evidence="1">
    <location>
        <begin position="140"/>
        <end position="167"/>
    </location>
</feature>
<dbReference type="EMBL" id="JMIY01000001">
    <property type="protein sequence ID" value="KCZ73614.1"/>
    <property type="molecule type" value="Genomic_DNA"/>
</dbReference>
<feature type="transmembrane region" description="Helical" evidence="1">
    <location>
        <begin position="26"/>
        <end position="47"/>
    </location>
</feature>
<dbReference type="AlphaFoldDB" id="A0A062VD71"/>
<feature type="transmembrane region" description="Helical" evidence="1">
    <location>
        <begin position="228"/>
        <end position="246"/>
    </location>
</feature>
<evidence type="ECO:0000313" key="2">
    <source>
        <dbReference type="EMBL" id="KCZ73614.1"/>
    </source>
</evidence>
<comment type="caution">
    <text evidence="2">The sequence shown here is derived from an EMBL/GenBank/DDBJ whole genome shotgun (WGS) entry which is preliminary data.</text>
</comment>
<feature type="transmembrane region" description="Helical" evidence="1">
    <location>
        <begin position="53"/>
        <end position="74"/>
    </location>
</feature>
<protein>
    <recommendedName>
        <fullName evidence="4">Gustatory receptor</fullName>
    </recommendedName>
</protein>
<dbReference type="RefSeq" id="WP_157833931.1">
    <property type="nucleotide sequence ID" value="NZ_JMIY01000001.1"/>
</dbReference>
<gene>
    <name evidence="2" type="ORF">ANME2D_00685</name>
</gene>
<feature type="transmembrane region" description="Helical" evidence="1">
    <location>
        <begin position="304"/>
        <end position="329"/>
    </location>
</feature>
<keyword evidence="1" id="KW-0472">Membrane</keyword>
<organism evidence="2 3">
    <name type="scientific">Candidatus Methanoperedens nitratireducens</name>
    <dbReference type="NCBI Taxonomy" id="1392998"/>
    <lineage>
        <taxon>Archaea</taxon>
        <taxon>Methanobacteriati</taxon>
        <taxon>Methanobacteriota</taxon>
        <taxon>Stenosarchaea group</taxon>
        <taxon>Methanomicrobia</taxon>
        <taxon>Methanosarcinales</taxon>
        <taxon>ANME-2 cluster</taxon>
        <taxon>Candidatus Methanoperedentaceae</taxon>
        <taxon>Candidatus Methanoperedens</taxon>
    </lineage>
</organism>
<feature type="transmembrane region" description="Helical" evidence="1">
    <location>
        <begin position="112"/>
        <end position="134"/>
    </location>
</feature>
<keyword evidence="3" id="KW-1185">Reference proteome</keyword>
<dbReference type="Proteomes" id="UP000027153">
    <property type="component" value="Unassembled WGS sequence"/>
</dbReference>
<name>A0A062VD71_9EURY</name>
<keyword evidence="1" id="KW-1133">Transmembrane helix</keyword>
<evidence type="ECO:0008006" key="4">
    <source>
        <dbReference type="Google" id="ProtNLM"/>
    </source>
</evidence>
<reference evidence="2 3" key="1">
    <citation type="journal article" date="2013" name="Nature">
        <title>Anaerobic oxidation of methane coupled to nitrate reduction in a novel archaeal lineage.</title>
        <authorList>
            <person name="Haroon M.F."/>
            <person name="Hu S."/>
            <person name="Shi Y."/>
            <person name="Imelfort M."/>
            <person name="Keller J."/>
            <person name="Hugenholtz P."/>
            <person name="Yuan Z."/>
            <person name="Tyson G.W."/>
        </authorList>
    </citation>
    <scope>NUCLEOTIDE SEQUENCE [LARGE SCALE GENOMIC DNA]</scope>
    <source>
        <strain evidence="2 3">ANME-2d</strain>
    </source>
</reference>
<sequence length="331" mass="38793">MGHNTENESAKPTFEAIILFKRIPYWIYWPAIGFLSFVLGELLTRFFAENYFLWSRLLFNVAFGTLPIINIWFFHSFRKTMQEISIFFWQDDAEFQRWLKNKEIHIFTLRSWMAKCVTGFIFVAGLITIILLGLPFKSELFNLIGLICFSIFLMFCGNTLYISIGLLSTLREIVNRPTIIPFFMPHHRVISKLQNYYLIQTLFIVLYYIGLVIAVWRGPYGLNSAMLIWLTGLASYPLVMFSWSFLQIHFLMQNIKQSYLETINSEVQYAFKNVFNGHDFQELEHLEKIMNIQNKIHTLAEWPVSVGGALTFLTSLATAIIQIIVSTYFRK</sequence>
<proteinExistence type="predicted"/>
<evidence type="ECO:0000256" key="1">
    <source>
        <dbReference type="SAM" id="Phobius"/>
    </source>
</evidence>
<keyword evidence="1" id="KW-0812">Transmembrane</keyword>
<accession>A0A062VD71</accession>
<evidence type="ECO:0000313" key="3">
    <source>
        <dbReference type="Proteomes" id="UP000027153"/>
    </source>
</evidence>